<dbReference type="RefSeq" id="WP_345732116.1">
    <property type="nucleotide sequence ID" value="NZ_BAAAYN010000046.1"/>
</dbReference>
<organism evidence="2 3">
    <name type="scientific">Cryptosporangium minutisporangium</name>
    <dbReference type="NCBI Taxonomy" id="113569"/>
    <lineage>
        <taxon>Bacteria</taxon>
        <taxon>Bacillati</taxon>
        <taxon>Actinomycetota</taxon>
        <taxon>Actinomycetes</taxon>
        <taxon>Cryptosporangiales</taxon>
        <taxon>Cryptosporangiaceae</taxon>
        <taxon>Cryptosporangium</taxon>
    </lineage>
</organism>
<reference evidence="3" key="1">
    <citation type="journal article" date="2019" name="Int. J. Syst. Evol. Microbiol.">
        <title>The Global Catalogue of Microorganisms (GCM) 10K type strain sequencing project: providing services to taxonomists for standard genome sequencing and annotation.</title>
        <authorList>
            <consortium name="The Broad Institute Genomics Platform"/>
            <consortium name="The Broad Institute Genome Sequencing Center for Infectious Disease"/>
            <person name="Wu L."/>
            <person name="Ma J."/>
        </authorList>
    </citation>
    <scope>NUCLEOTIDE SEQUENCE [LARGE SCALE GENOMIC DNA]</scope>
    <source>
        <strain evidence="3">JCM 9458</strain>
    </source>
</reference>
<evidence type="ECO:0000256" key="1">
    <source>
        <dbReference type="SAM" id="MobiDB-lite"/>
    </source>
</evidence>
<name>A0ABP6T8D2_9ACTN</name>
<gene>
    <name evidence="2" type="ORF">GCM10020369_65330</name>
</gene>
<protein>
    <submittedName>
        <fullName evidence="2">Uncharacterized protein</fullName>
    </submittedName>
</protein>
<feature type="compositionally biased region" description="Acidic residues" evidence="1">
    <location>
        <begin position="131"/>
        <end position="146"/>
    </location>
</feature>
<sequence>MSNDALTTQQRAALLLLLAVTAQVGNNDLKDRFGVTLTGKDKARLNDLKLVSSGKVAGFGNQIFHELEEKGWARARTELTGDLPTGRWGRAVALGFAAQLDRYLARTDLRLFDLFRAPSTDVSDVEPPADGAEEAPAEEAPAEEAPADVAERIRGTYWRLTDGPNGWVLLSALRQQLGDVPRADVDTALIALNSAPDVTLVPEMNKKSLSKPEKAAAVVIGNQKKHLIAIEGA</sequence>
<feature type="region of interest" description="Disordered" evidence="1">
    <location>
        <begin position="121"/>
        <end position="146"/>
    </location>
</feature>
<comment type="caution">
    <text evidence="2">The sequence shown here is derived from an EMBL/GenBank/DDBJ whole genome shotgun (WGS) entry which is preliminary data.</text>
</comment>
<evidence type="ECO:0000313" key="2">
    <source>
        <dbReference type="EMBL" id="GAA3394756.1"/>
    </source>
</evidence>
<evidence type="ECO:0000313" key="3">
    <source>
        <dbReference type="Proteomes" id="UP001501676"/>
    </source>
</evidence>
<accession>A0ABP6T8D2</accession>
<proteinExistence type="predicted"/>
<dbReference type="Proteomes" id="UP001501676">
    <property type="component" value="Unassembled WGS sequence"/>
</dbReference>
<keyword evidence="3" id="KW-1185">Reference proteome</keyword>
<dbReference type="EMBL" id="BAAAYN010000046">
    <property type="protein sequence ID" value="GAA3394756.1"/>
    <property type="molecule type" value="Genomic_DNA"/>
</dbReference>